<name>A0A4Q1BKT6_TREME</name>
<evidence type="ECO:0000313" key="2">
    <source>
        <dbReference type="Proteomes" id="UP000289152"/>
    </source>
</evidence>
<organism evidence="1 2">
    <name type="scientific">Tremella mesenterica</name>
    <name type="common">Jelly fungus</name>
    <dbReference type="NCBI Taxonomy" id="5217"/>
    <lineage>
        <taxon>Eukaryota</taxon>
        <taxon>Fungi</taxon>
        <taxon>Dikarya</taxon>
        <taxon>Basidiomycota</taxon>
        <taxon>Agaricomycotina</taxon>
        <taxon>Tremellomycetes</taxon>
        <taxon>Tremellales</taxon>
        <taxon>Tremellaceae</taxon>
        <taxon>Tremella</taxon>
    </lineage>
</organism>
<dbReference type="Proteomes" id="UP000289152">
    <property type="component" value="Unassembled WGS sequence"/>
</dbReference>
<dbReference type="InParanoid" id="A0A4Q1BKT6"/>
<gene>
    <name evidence="1" type="ORF">M231_04358</name>
</gene>
<accession>A0A4Q1BKT6</accession>
<reference evidence="1 2" key="1">
    <citation type="submission" date="2016-06" db="EMBL/GenBank/DDBJ databases">
        <title>Evolution of pathogenesis and genome organization in the Tremellales.</title>
        <authorList>
            <person name="Cuomo C."/>
            <person name="Litvintseva A."/>
            <person name="Heitman J."/>
            <person name="Chen Y."/>
            <person name="Sun S."/>
            <person name="Springer D."/>
            <person name="Dromer F."/>
            <person name="Young S."/>
            <person name="Zeng Q."/>
            <person name="Chapman S."/>
            <person name="Gujja S."/>
            <person name="Saif S."/>
            <person name="Birren B."/>
        </authorList>
    </citation>
    <scope>NUCLEOTIDE SEQUENCE [LARGE SCALE GENOMIC DNA]</scope>
    <source>
        <strain evidence="1 2">ATCC 28783</strain>
    </source>
</reference>
<dbReference type="EMBL" id="SDIL01000049">
    <property type="protein sequence ID" value="RXK38316.1"/>
    <property type="molecule type" value="Genomic_DNA"/>
</dbReference>
<comment type="caution">
    <text evidence="1">The sequence shown here is derived from an EMBL/GenBank/DDBJ whole genome shotgun (WGS) entry which is preliminary data.</text>
</comment>
<sequence length="215" mass="23906">MTESVPTSTDIWVILPSGRTISLPPDSLVKGTLLLEASACRAIDCRQVEGHCCFLAGYTEGTYVWYTAMKAPGLPRTIFIDYQSPVGIKVGPPLDGVLDQSIREVTLGLYMACTEITIRASVPSKLDRWPQQFKFIGKQIRLDLNSLGDSISERTLFHAVSLLGASPNPTEIWYADMFALNPSELTFFDQSDDDRPDTEVWQDCFPSMVLYQKGT</sequence>
<evidence type="ECO:0000313" key="1">
    <source>
        <dbReference type="EMBL" id="RXK38316.1"/>
    </source>
</evidence>
<keyword evidence="2" id="KW-1185">Reference proteome</keyword>
<protein>
    <submittedName>
        <fullName evidence="1">Uncharacterized protein</fullName>
    </submittedName>
</protein>
<proteinExistence type="predicted"/>
<dbReference type="AlphaFoldDB" id="A0A4Q1BKT6"/>